<dbReference type="InterPro" id="IPR001434">
    <property type="entry name" value="OmcB-like_DUF11"/>
</dbReference>
<dbReference type="SUPFAM" id="SSF75011">
    <property type="entry name" value="3-carboxy-cis,cis-mucoante lactonizing enzyme"/>
    <property type="match status" value="1"/>
</dbReference>
<name>A0A2P7NYN8_9PROT</name>
<dbReference type="SMART" id="SM00060">
    <property type="entry name" value="FN3"/>
    <property type="match status" value="2"/>
</dbReference>
<dbReference type="RefSeq" id="WP_106705593.1">
    <property type="nucleotide sequence ID" value="NZ_PXXU01000004.1"/>
</dbReference>
<dbReference type="InterPro" id="IPR050964">
    <property type="entry name" value="Striated_Muscle_Regulatory"/>
</dbReference>
<dbReference type="CDD" id="cd00063">
    <property type="entry name" value="FN3"/>
    <property type="match status" value="2"/>
</dbReference>
<organism evidence="3 4">
    <name type="scientific">Nitrosomonas supralitoralis</name>
    <dbReference type="NCBI Taxonomy" id="2116706"/>
    <lineage>
        <taxon>Bacteria</taxon>
        <taxon>Pseudomonadati</taxon>
        <taxon>Pseudomonadota</taxon>
        <taxon>Betaproteobacteria</taxon>
        <taxon>Nitrosomonadales</taxon>
        <taxon>Nitrosomonadaceae</taxon>
        <taxon>Nitrosomonas</taxon>
    </lineage>
</organism>
<evidence type="ECO:0000256" key="1">
    <source>
        <dbReference type="ARBA" id="ARBA00022737"/>
    </source>
</evidence>
<evidence type="ECO:0000313" key="4">
    <source>
        <dbReference type="Proteomes" id="UP000241912"/>
    </source>
</evidence>
<keyword evidence="1" id="KW-0677">Repeat</keyword>
<feature type="domain" description="Fibronectin type-III" evidence="2">
    <location>
        <begin position="467"/>
        <end position="565"/>
    </location>
</feature>
<dbReference type="InterPro" id="IPR013783">
    <property type="entry name" value="Ig-like_fold"/>
</dbReference>
<evidence type="ECO:0000313" key="3">
    <source>
        <dbReference type="EMBL" id="PSJ18559.1"/>
    </source>
</evidence>
<proteinExistence type="predicted"/>
<dbReference type="InterPro" id="IPR003961">
    <property type="entry name" value="FN3_dom"/>
</dbReference>
<dbReference type="PROSITE" id="PS50853">
    <property type="entry name" value="FN3"/>
    <property type="match status" value="2"/>
</dbReference>
<dbReference type="PANTHER" id="PTHR13817">
    <property type="entry name" value="TITIN"/>
    <property type="match status" value="1"/>
</dbReference>
<gene>
    <name evidence="3" type="ORF">C7H79_01820</name>
</gene>
<feature type="domain" description="Fibronectin type-III" evidence="2">
    <location>
        <begin position="365"/>
        <end position="464"/>
    </location>
</feature>
<accession>A0A2P7NYN8</accession>
<dbReference type="OrthoDB" id="2806980at2"/>
<dbReference type="Gene3D" id="2.60.40.10">
    <property type="entry name" value="Immunoglobulins"/>
    <property type="match status" value="3"/>
</dbReference>
<dbReference type="EMBL" id="PXXU01000004">
    <property type="protein sequence ID" value="PSJ18559.1"/>
    <property type="molecule type" value="Genomic_DNA"/>
</dbReference>
<dbReference type="Pfam" id="PF00041">
    <property type="entry name" value="fn3"/>
    <property type="match status" value="2"/>
</dbReference>
<reference evidence="3 4" key="1">
    <citation type="submission" date="2018-03" db="EMBL/GenBank/DDBJ databases">
        <title>Draft genome of Nitrosomonas supralitoralis APG5.</title>
        <authorList>
            <person name="Urakawa H."/>
            <person name="Lopez J.V."/>
        </authorList>
    </citation>
    <scope>NUCLEOTIDE SEQUENCE [LARGE SCALE GENOMIC DNA]</scope>
    <source>
        <strain evidence="3 4">APG5</strain>
    </source>
</reference>
<dbReference type="InterPro" id="IPR036116">
    <property type="entry name" value="FN3_sf"/>
</dbReference>
<keyword evidence="4" id="KW-1185">Reference proteome</keyword>
<dbReference type="Proteomes" id="UP000241912">
    <property type="component" value="Unassembled WGS sequence"/>
</dbReference>
<protein>
    <recommendedName>
        <fullName evidence="2">Fibronectin type-III domain-containing protein</fullName>
    </recommendedName>
</protein>
<dbReference type="PANTHER" id="PTHR13817:SF166">
    <property type="entry name" value="NEURONAL IGCAM-RELATED"/>
    <property type="match status" value="1"/>
</dbReference>
<dbReference type="AlphaFoldDB" id="A0A2P7NYN8"/>
<sequence length="832" mass="84844">MSTLKNEILSFGGVRRGITFGWSKWFAPALICLGLGIGSVHAATVTTLVPSGMTVPLNGFIAEGSLINPGNGLKYRHLWIPDHLNGLCRVDPHLDSPTGTVYSLNLNTCAALPSGSTVYDPQLQFIYIADEVANKANQGLVRRSFNPNGDGGHGLIGTTATTLGGGGSCGIAGNRPTSLALGPDGNLYLTFFKSGNIMRVKGPNSASVPCGNFASVATSGRRNFALAWVGHNLYGLGDASPWRIINADQCATPTNPSSCGSEDVFTDAALIPGGISSNQLGKSSAGNVLYIADINAITKIDDPNGAAVVTTNWATGMSNPSSVTFDTRGPAVNNPDIYVADDPTGGNGQLQGRVFKVSANADPFPPLAPTAVHADPTGNGAIVSWAPGSSGSTPTISYTVNIFDSTGLTQVLPPQTTALASPAPTSLAVAGLINGNTYTFTVAANSAAGSSAPSALSNAVTPQAPIAPSAPQNLSVITGGNIAAVSWAAPSSNGGSPIISYSLRYHASGIGSPIFIDNIPGNLTATLVGGLLPTTEYEFSVIAINVAGESDPSNIFLATTATGPAPKLDVALSMTATDVLSGADSVITMLVTNTGGVSVPQVRLDAVLPSTGFDRATIPTTTTLGVCLPEDPLTHTLICNLGQMNPGQSATVTITLKNVTAQITTNATVRDFQVEVGGVTELVDENPVDNIGSVTTHILPPPPEPQPVTDLQINSGSASNATLNNVLTYSFGIKNGNAVANDVVFTLPLPSQFSFSGASVNGTPCSTAMVSGVLTVNCNIGQLAAGAQRSISVAVIPTLRGTFAVTGFANFAGFNSDPKPSNNTRTISVTVK</sequence>
<dbReference type="SUPFAM" id="SSF49265">
    <property type="entry name" value="Fibronectin type III"/>
    <property type="match status" value="1"/>
</dbReference>
<comment type="caution">
    <text evidence="3">The sequence shown here is derived from an EMBL/GenBank/DDBJ whole genome shotgun (WGS) entry which is preliminary data.</text>
</comment>
<evidence type="ECO:0000259" key="2">
    <source>
        <dbReference type="PROSITE" id="PS50853"/>
    </source>
</evidence>
<dbReference type="Pfam" id="PF01345">
    <property type="entry name" value="DUF11"/>
    <property type="match status" value="2"/>
</dbReference>